<evidence type="ECO:0000256" key="15">
    <source>
        <dbReference type="PROSITE-ProRule" id="PRU01319"/>
    </source>
</evidence>
<dbReference type="PANTHER" id="PTHR10954:SF18">
    <property type="entry name" value="RIBONUCLEASE HII"/>
    <property type="match status" value="1"/>
</dbReference>
<organism evidence="18 19">
    <name type="scientific">Pseudonocardia thermophila</name>
    <dbReference type="NCBI Taxonomy" id="1848"/>
    <lineage>
        <taxon>Bacteria</taxon>
        <taxon>Bacillati</taxon>
        <taxon>Actinomycetota</taxon>
        <taxon>Actinomycetes</taxon>
        <taxon>Pseudonocardiales</taxon>
        <taxon>Pseudonocardiaceae</taxon>
        <taxon>Pseudonocardia</taxon>
    </lineage>
</organism>
<dbReference type="InterPro" id="IPR024567">
    <property type="entry name" value="RNase_HII/HIII_dom"/>
</dbReference>
<comment type="function">
    <text evidence="3 14 16">Endonuclease that specifically degrades the RNA of RNA-DNA hybrids.</text>
</comment>
<dbReference type="AlphaFoldDB" id="A0A1M6ZEM5"/>
<comment type="catalytic activity">
    <reaction evidence="1 14 15 16">
        <text>Endonucleolytic cleavage to 5'-phosphomonoester.</text>
        <dbReference type="EC" id="3.1.26.4"/>
    </reaction>
</comment>
<dbReference type="GO" id="GO:0005737">
    <property type="term" value="C:cytoplasm"/>
    <property type="evidence" value="ECO:0007669"/>
    <property type="project" value="UniProtKB-SubCell"/>
</dbReference>
<evidence type="ECO:0000256" key="12">
    <source>
        <dbReference type="ARBA" id="ARBA00022801"/>
    </source>
</evidence>
<dbReference type="InterPro" id="IPR001352">
    <property type="entry name" value="RNase_HII/HIII"/>
</dbReference>
<gene>
    <name evidence="14" type="primary">rnhB</name>
    <name evidence="18" type="ORF">SAMN05443637_12380</name>
</gene>
<feature type="binding site" evidence="14 15">
    <location>
        <position position="119"/>
    </location>
    <ligand>
        <name>a divalent metal cation</name>
        <dbReference type="ChEBI" id="CHEBI:60240"/>
    </ligand>
</feature>
<proteinExistence type="inferred from homology"/>
<dbReference type="GO" id="GO:0032299">
    <property type="term" value="C:ribonuclease H2 complex"/>
    <property type="evidence" value="ECO:0007669"/>
    <property type="project" value="TreeGrafter"/>
</dbReference>
<accession>A0A1M6ZEM5</accession>
<dbReference type="GO" id="GO:0030145">
    <property type="term" value="F:manganese ion binding"/>
    <property type="evidence" value="ECO:0007669"/>
    <property type="project" value="UniProtKB-UniRule"/>
</dbReference>
<evidence type="ECO:0000256" key="11">
    <source>
        <dbReference type="ARBA" id="ARBA00022759"/>
    </source>
</evidence>
<evidence type="ECO:0000256" key="2">
    <source>
        <dbReference type="ARBA" id="ARBA00001946"/>
    </source>
</evidence>
<feature type="binding site" evidence="14 15">
    <location>
        <position position="26"/>
    </location>
    <ligand>
        <name>a divalent metal cation</name>
        <dbReference type="ChEBI" id="CHEBI:60240"/>
    </ligand>
</feature>
<evidence type="ECO:0000256" key="4">
    <source>
        <dbReference type="ARBA" id="ARBA00004496"/>
    </source>
</evidence>
<dbReference type="PROSITE" id="PS51975">
    <property type="entry name" value="RNASE_H_2"/>
    <property type="match status" value="1"/>
</dbReference>
<name>A0A1M6ZEM5_PSETH</name>
<dbReference type="GO" id="GO:0043137">
    <property type="term" value="P:DNA replication, removal of RNA primer"/>
    <property type="evidence" value="ECO:0007669"/>
    <property type="project" value="TreeGrafter"/>
</dbReference>
<dbReference type="NCBIfam" id="NF000598">
    <property type="entry name" value="PRK00015.2-2"/>
    <property type="match status" value="1"/>
</dbReference>
<dbReference type="FunFam" id="3.30.420.10:FF:000113">
    <property type="entry name" value="Ribonuclease HII"/>
    <property type="match status" value="1"/>
</dbReference>
<reference evidence="18 19" key="1">
    <citation type="submission" date="2016-11" db="EMBL/GenBank/DDBJ databases">
        <authorList>
            <person name="Jaros S."/>
            <person name="Januszkiewicz K."/>
            <person name="Wedrychowicz H."/>
        </authorList>
    </citation>
    <scope>NUCLEOTIDE SEQUENCE [LARGE SCALE GENOMIC DNA]</scope>
    <source>
        <strain evidence="18 19">DSM 43832</strain>
    </source>
</reference>
<comment type="subcellular location">
    <subcellularLocation>
        <location evidence="4 14">Cytoplasm</location>
    </subcellularLocation>
</comment>
<dbReference type="GO" id="GO:0004523">
    <property type="term" value="F:RNA-DNA hybrid ribonuclease activity"/>
    <property type="evidence" value="ECO:0007669"/>
    <property type="project" value="UniProtKB-UniRule"/>
</dbReference>
<keyword evidence="12 14" id="KW-0378">Hydrolase</keyword>
<evidence type="ECO:0000256" key="10">
    <source>
        <dbReference type="ARBA" id="ARBA00022723"/>
    </source>
</evidence>
<evidence type="ECO:0000256" key="1">
    <source>
        <dbReference type="ARBA" id="ARBA00000077"/>
    </source>
</evidence>
<evidence type="ECO:0000313" key="18">
    <source>
        <dbReference type="EMBL" id="SHL28897.1"/>
    </source>
</evidence>
<dbReference type="GO" id="GO:0003723">
    <property type="term" value="F:RNA binding"/>
    <property type="evidence" value="ECO:0007669"/>
    <property type="project" value="UniProtKB-UniRule"/>
</dbReference>
<evidence type="ECO:0000256" key="6">
    <source>
        <dbReference type="ARBA" id="ARBA00012180"/>
    </source>
</evidence>
<keyword evidence="19" id="KW-1185">Reference proteome</keyword>
<evidence type="ECO:0000259" key="17">
    <source>
        <dbReference type="PROSITE" id="PS51975"/>
    </source>
</evidence>
<evidence type="ECO:0000256" key="13">
    <source>
        <dbReference type="ARBA" id="ARBA00023211"/>
    </source>
</evidence>
<dbReference type="Gene3D" id="3.30.420.10">
    <property type="entry name" value="Ribonuclease H-like superfamily/Ribonuclease H"/>
    <property type="match status" value="1"/>
</dbReference>
<dbReference type="Proteomes" id="UP000184363">
    <property type="component" value="Unassembled WGS sequence"/>
</dbReference>
<dbReference type="EC" id="3.1.26.4" evidence="6 14"/>
<evidence type="ECO:0000256" key="16">
    <source>
        <dbReference type="RuleBase" id="RU003515"/>
    </source>
</evidence>
<evidence type="ECO:0000256" key="8">
    <source>
        <dbReference type="ARBA" id="ARBA00022490"/>
    </source>
</evidence>
<feature type="binding site" evidence="14 15">
    <location>
        <position position="25"/>
    </location>
    <ligand>
        <name>a divalent metal cation</name>
        <dbReference type="ChEBI" id="CHEBI:60240"/>
    </ligand>
</feature>
<feature type="domain" description="RNase H type-2" evidence="17">
    <location>
        <begin position="19"/>
        <end position="210"/>
    </location>
</feature>
<sequence length="244" mass="25961">MRRNGNWTLQATLQRHGLGPVAGVDEAGRGACAGPLVVAACVLRPADAKRLAGLTDSKLLTPAVREEFYDLIVQRAEQYSVIVIPPDEVDRRGVHVANVEGMRRAVAHLETPPGYVLTDGFPVRGFGTPTLAVQKGDQVAACVAAASVLAKVTRDRLMVELDAQYPQYRFAEHKGYCTPVHDAMLAEHGPSPVHRYSFVNVRAAMVGVVRSAVGAEGDLVDNGSLPELMPAMMSDAGPGGGLRS</sequence>
<dbReference type="CDD" id="cd07182">
    <property type="entry name" value="RNase_HII_bacteria_HII_like"/>
    <property type="match status" value="1"/>
</dbReference>
<dbReference type="EMBL" id="FRAP01000023">
    <property type="protein sequence ID" value="SHL28897.1"/>
    <property type="molecule type" value="Genomic_DNA"/>
</dbReference>
<dbReference type="InterPro" id="IPR012337">
    <property type="entry name" value="RNaseH-like_sf"/>
</dbReference>
<evidence type="ECO:0000256" key="5">
    <source>
        <dbReference type="ARBA" id="ARBA00007383"/>
    </source>
</evidence>
<keyword evidence="8 14" id="KW-0963">Cytoplasm</keyword>
<keyword evidence="9 14" id="KW-0540">Nuclease</keyword>
<evidence type="ECO:0000256" key="3">
    <source>
        <dbReference type="ARBA" id="ARBA00004065"/>
    </source>
</evidence>
<evidence type="ECO:0000256" key="7">
    <source>
        <dbReference type="ARBA" id="ARBA00019179"/>
    </source>
</evidence>
<dbReference type="GO" id="GO:0006298">
    <property type="term" value="P:mismatch repair"/>
    <property type="evidence" value="ECO:0007669"/>
    <property type="project" value="TreeGrafter"/>
</dbReference>
<keyword evidence="13 14" id="KW-0464">Manganese</keyword>
<dbReference type="HAMAP" id="MF_00052_B">
    <property type="entry name" value="RNase_HII_B"/>
    <property type="match status" value="1"/>
</dbReference>
<comment type="cofactor">
    <cofactor evidence="14 15">
        <name>Mn(2+)</name>
        <dbReference type="ChEBI" id="CHEBI:29035"/>
    </cofactor>
    <cofactor evidence="14 15">
        <name>Mg(2+)</name>
        <dbReference type="ChEBI" id="CHEBI:18420"/>
    </cofactor>
    <text evidence="14 15">Manganese or magnesium. Binds 1 divalent metal ion per monomer in the absence of substrate. May bind a second metal ion after substrate binding.</text>
</comment>
<protein>
    <recommendedName>
        <fullName evidence="7 14">Ribonuclease HII</fullName>
        <shortName evidence="14">RNase HII</shortName>
        <ecNumber evidence="6 14">3.1.26.4</ecNumber>
    </recommendedName>
</protein>
<dbReference type="PANTHER" id="PTHR10954">
    <property type="entry name" value="RIBONUCLEASE H2 SUBUNIT A"/>
    <property type="match status" value="1"/>
</dbReference>
<evidence type="ECO:0000256" key="9">
    <source>
        <dbReference type="ARBA" id="ARBA00022722"/>
    </source>
</evidence>
<dbReference type="NCBIfam" id="NF000595">
    <property type="entry name" value="PRK00015.1-3"/>
    <property type="match status" value="1"/>
</dbReference>
<comment type="cofactor">
    <cofactor evidence="2">
        <name>Mg(2+)</name>
        <dbReference type="ChEBI" id="CHEBI:18420"/>
    </cofactor>
</comment>
<dbReference type="STRING" id="1848.SAMN05443637_12380"/>
<comment type="similarity">
    <text evidence="5 14 16">Belongs to the RNase HII family.</text>
</comment>
<keyword evidence="10 14" id="KW-0479">Metal-binding</keyword>
<keyword evidence="11 14" id="KW-0255">Endonuclease</keyword>
<evidence type="ECO:0000313" key="19">
    <source>
        <dbReference type="Proteomes" id="UP000184363"/>
    </source>
</evidence>
<dbReference type="InterPro" id="IPR022898">
    <property type="entry name" value="RNase_HII"/>
</dbReference>
<dbReference type="Pfam" id="PF01351">
    <property type="entry name" value="RNase_HII"/>
    <property type="match status" value="1"/>
</dbReference>
<dbReference type="InterPro" id="IPR036397">
    <property type="entry name" value="RNaseH_sf"/>
</dbReference>
<dbReference type="SUPFAM" id="SSF53098">
    <property type="entry name" value="Ribonuclease H-like"/>
    <property type="match status" value="1"/>
</dbReference>
<evidence type="ECO:0000256" key="14">
    <source>
        <dbReference type="HAMAP-Rule" id="MF_00052"/>
    </source>
</evidence>